<dbReference type="GO" id="GO:0071013">
    <property type="term" value="C:catalytic step 2 spliceosome"/>
    <property type="evidence" value="ECO:0007669"/>
    <property type="project" value="TreeGrafter"/>
</dbReference>
<dbReference type="GO" id="GO:0071004">
    <property type="term" value="C:U2-type prespliceosome"/>
    <property type="evidence" value="ECO:0007669"/>
    <property type="project" value="TreeGrafter"/>
</dbReference>
<dbReference type="PANTHER" id="PTHR15316:SF1">
    <property type="entry name" value="SPLICING FACTOR 3A SUBUNIT 1"/>
    <property type="match status" value="1"/>
</dbReference>
<dbReference type="RefSeq" id="XP_018455104.2">
    <property type="nucleotide sequence ID" value="XM_018599602.2"/>
</dbReference>
<reference evidence="4" key="1">
    <citation type="journal article" date="2019" name="Database">
        <title>The radish genome database (RadishGD): an integrated information resource for radish genomics.</title>
        <authorList>
            <person name="Yu H.J."/>
            <person name="Baek S."/>
            <person name="Lee Y.J."/>
            <person name="Cho A."/>
            <person name="Mun J.H."/>
        </authorList>
    </citation>
    <scope>NUCLEOTIDE SEQUENCE [LARGE SCALE GENOMIC DNA]</scope>
    <source>
        <strain evidence="4">cv. WK10039</strain>
    </source>
</reference>
<dbReference type="GO" id="GO:0045292">
    <property type="term" value="P:mRNA cis splicing, via spliceosome"/>
    <property type="evidence" value="ECO:0007669"/>
    <property type="project" value="InterPro"/>
</dbReference>
<dbReference type="GO" id="GO:0000381">
    <property type="term" value="P:regulation of alternative mRNA splicing, via spliceosome"/>
    <property type="evidence" value="ECO:0007669"/>
    <property type="project" value="TreeGrafter"/>
</dbReference>
<dbReference type="SUPFAM" id="SSF54236">
    <property type="entry name" value="Ubiquitin-like"/>
    <property type="match status" value="1"/>
</dbReference>
<dbReference type="GO" id="GO:0003723">
    <property type="term" value="F:RNA binding"/>
    <property type="evidence" value="ECO:0007669"/>
    <property type="project" value="InterPro"/>
</dbReference>
<dbReference type="Gene3D" id="1.10.10.790">
    <property type="entry name" value="Surp module"/>
    <property type="match status" value="1"/>
</dbReference>
<proteinExistence type="predicted"/>
<dbReference type="GO" id="GO:0005686">
    <property type="term" value="C:U2 snRNP"/>
    <property type="evidence" value="ECO:0007669"/>
    <property type="project" value="TreeGrafter"/>
</dbReference>
<dbReference type="SMART" id="SM00648">
    <property type="entry name" value="SWAP"/>
    <property type="match status" value="1"/>
</dbReference>
<dbReference type="RefSeq" id="XP_018455103.2">
    <property type="nucleotide sequence ID" value="XM_018599601.2"/>
</dbReference>
<gene>
    <name evidence="5 6" type="primary">LOC108826219</name>
</gene>
<dbReference type="InterPro" id="IPR045146">
    <property type="entry name" value="SF3A1"/>
</dbReference>
<dbReference type="SUPFAM" id="SSF109905">
    <property type="entry name" value="Surp module (SWAP domain)"/>
    <property type="match status" value="1"/>
</dbReference>
<accession>A0A6J0L5F1</accession>
<feature type="domain" description="Ubiquitin-like" evidence="2">
    <location>
        <begin position="175"/>
        <end position="246"/>
    </location>
</feature>
<evidence type="ECO:0000256" key="1">
    <source>
        <dbReference type="ARBA" id="ARBA00022664"/>
    </source>
</evidence>
<dbReference type="Pfam" id="PF01805">
    <property type="entry name" value="Surp"/>
    <property type="match status" value="1"/>
</dbReference>
<dbReference type="KEGG" id="rsz:108826219"/>
<dbReference type="Gene3D" id="3.10.20.90">
    <property type="entry name" value="Phosphatidylinositol 3-kinase Catalytic Subunit, Chain A, domain 1"/>
    <property type="match status" value="1"/>
</dbReference>
<evidence type="ECO:0000313" key="4">
    <source>
        <dbReference type="Proteomes" id="UP000504610"/>
    </source>
</evidence>
<evidence type="ECO:0000313" key="6">
    <source>
        <dbReference type="RefSeq" id="XP_018455104.2"/>
    </source>
</evidence>
<dbReference type="InterPro" id="IPR000626">
    <property type="entry name" value="Ubiquitin-like_dom"/>
</dbReference>
<protein>
    <submittedName>
        <fullName evidence="5 6">Probable splicing factor 3A subunit 1</fullName>
    </submittedName>
</protein>
<keyword evidence="1" id="KW-0507">mRNA processing</keyword>
<organism evidence="4 5">
    <name type="scientific">Raphanus sativus</name>
    <name type="common">Radish</name>
    <name type="synonym">Raphanus raphanistrum var. sativus</name>
    <dbReference type="NCBI Taxonomy" id="3726"/>
    <lineage>
        <taxon>Eukaryota</taxon>
        <taxon>Viridiplantae</taxon>
        <taxon>Streptophyta</taxon>
        <taxon>Embryophyta</taxon>
        <taxon>Tracheophyta</taxon>
        <taxon>Spermatophyta</taxon>
        <taxon>Magnoliopsida</taxon>
        <taxon>eudicotyledons</taxon>
        <taxon>Gunneridae</taxon>
        <taxon>Pentapetalae</taxon>
        <taxon>rosids</taxon>
        <taxon>malvids</taxon>
        <taxon>Brassicales</taxon>
        <taxon>Brassicaceae</taxon>
        <taxon>Brassiceae</taxon>
        <taxon>Raphanus</taxon>
    </lineage>
</organism>
<dbReference type="PROSITE" id="PS50128">
    <property type="entry name" value="SURP"/>
    <property type="match status" value="1"/>
</dbReference>
<evidence type="ECO:0000259" key="2">
    <source>
        <dbReference type="PROSITE" id="PS50053"/>
    </source>
</evidence>
<name>A0A6J0L5F1_RAPSA</name>
<dbReference type="GeneID" id="108826219"/>
<keyword evidence="4" id="KW-1185">Reference proteome</keyword>
<dbReference type="Pfam" id="PF00240">
    <property type="entry name" value="ubiquitin"/>
    <property type="match status" value="1"/>
</dbReference>
<sequence>MTLIPSVSIISCLCPTFCSLDFLKELDTIKVTAQFSVWYGHYFVWALRNHMTQLEFLSPKHSWNAFYKECKQGFEKVLKPPKDSREKLYKSADYTGAVQQGFKQRIQQDDPVKERKWLEQGERAMIDWHDSVSKPFAIEEVQELPPQGPDAKRQKLDDWVLVPENQFLAQHPGAASLTVSFPNRQGFTLKVELSVSVLFLKQRIAQVIEIPAVKYKLSGKSGVLEDDKKSLAHYNVGPGDILTLSL</sequence>
<evidence type="ECO:0000313" key="5">
    <source>
        <dbReference type="RefSeq" id="XP_018455103.2"/>
    </source>
</evidence>
<dbReference type="SMART" id="SM00213">
    <property type="entry name" value="UBQ"/>
    <property type="match status" value="1"/>
</dbReference>
<dbReference type="OrthoDB" id="2161771at2759"/>
<dbReference type="AlphaFoldDB" id="A0A6J0L5F1"/>
<dbReference type="InterPro" id="IPR000061">
    <property type="entry name" value="Surp"/>
</dbReference>
<dbReference type="Proteomes" id="UP000504610">
    <property type="component" value="Chromosome 9"/>
</dbReference>
<dbReference type="InterPro" id="IPR029071">
    <property type="entry name" value="Ubiquitin-like_domsf"/>
</dbReference>
<feature type="domain" description="SURP motif" evidence="3">
    <location>
        <begin position="28"/>
        <end position="67"/>
    </location>
</feature>
<dbReference type="PROSITE" id="PS50053">
    <property type="entry name" value="UBIQUITIN_2"/>
    <property type="match status" value="1"/>
</dbReference>
<dbReference type="PANTHER" id="PTHR15316">
    <property type="entry name" value="SPLICEOSOME ASSOCIATED PROTEIN 114/SWAP SPLICING FACTOR-RELATED"/>
    <property type="match status" value="1"/>
</dbReference>
<evidence type="ECO:0000259" key="3">
    <source>
        <dbReference type="PROSITE" id="PS50128"/>
    </source>
</evidence>
<reference evidence="5 6" key="2">
    <citation type="submission" date="2025-04" db="UniProtKB">
        <authorList>
            <consortium name="RefSeq"/>
        </authorList>
    </citation>
    <scope>IDENTIFICATION</scope>
    <source>
        <tissue evidence="5 6">Leaf</tissue>
    </source>
</reference>
<dbReference type="InterPro" id="IPR035967">
    <property type="entry name" value="SWAP/Surp_sf"/>
</dbReference>